<protein>
    <submittedName>
        <fullName evidence="2">Uncharacterized protein</fullName>
    </submittedName>
</protein>
<feature type="region of interest" description="Disordered" evidence="1">
    <location>
        <begin position="20"/>
        <end position="64"/>
    </location>
</feature>
<sequence>MVILKNQKSGTGRCTLKTTSSYSKSRFSNSSTTQSSTSISSSQITTFTTSSTSQNTRITSSSTLISSTRKTEAVTTSRTTSRKPIRCDSICQTYSCANGEKCSVVYCNDDGKCFDFCRTC</sequence>
<evidence type="ECO:0000313" key="3">
    <source>
        <dbReference type="Proteomes" id="UP000663879"/>
    </source>
</evidence>
<dbReference type="EMBL" id="CAJNOC010005445">
    <property type="protein sequence ID" value="CAF1052614.1"/>
    <property type="molecule type" value="Genomic_DNA"/>
</dbReference>
<accession>A0A814KLX8</accession>
<organism evidence="2 3">
    <name type="scientific">Brachionus calyciflorus</name>
    <dbReference type="NCBI Taxonomy" id="104777"/>
    <lineage>
        <taxon>Eukaryota</taxon>
        <taxon>Metazoa</taxon>
        <taxon>Spiralia</taxon>
        <taxon>Gnathifera</taxon>
        <taxon>Rotifera</taxon>
        <taxon>Eurotatoria</taxon>
        <taxon>Monogononta</taxon>
        <taxon>Pseudotrocha</taxon>
        <taxon>Ploima</taxon>
        <taxon>Brachionidae</taxon>
        <taxon>Brachionus</taxon>
    </lineage>
</organism>
<name>A0A814KLX8_9BILA</name>
<evidence type="ECO:0000313" key="2">
    <source>
        <dbReference type="EMBL" id="CAF1052614.1"/>
    </source>
</evidence>
<proteinExistence type="predicted"/>
<evidence type="ECO:0000256" key="1">
    <source>
        <dbReference type="SAM" id="MobiDB-lite"/>
    </source>
</evidence>
<keyword evidence="3" id="KW-1185">Reference proteome</keyword>
<dbReference type="Proteomes" id="UP000663879">
    <property type="component" value="Unassembled WGS sequence"/>
</dbReference>
<reference evidence="2" key="1">
    <citation type="submission" date="2021-02" db="EMBL/GenBank/DDBJ databases">
        <authorList>
            <person name="Nowell W R."/>
        </authorList>
    </citation>
    <scope>NUCLEOTIDE SEQUENCE</scope>
    <source>
        <strain evidence="2">Ploen Becks lab</strain>
    </source>
</reference>
<gene>
    <name evidence="2" type="ORF">OXX778_LOCUS18900</name>
</gene>
<dbReference type="AlphaFoldDB" id="A0A814KLX8"/>
<comment type="caution">
    <text evidence="2">The sequence shown here is derived from an EMBL/GenBank/DDBJ whole genome shotgun (WGS) entry which is preliminary data.</text>
</comment>